<protein>
    <submittedName>
        <fullName evidence="1">Uncharacterized protein</fullName>
    </submittedName>
</protein>
<evidence type="ECO:0000313" key="2">
    <source>
        <dbReference type="Proteomes" id="UP001148629"/>
    </source>
</evidence>
<keyword evidence="2" id="KW-1185">Reference proteome</keyword>
<gene>
    <name evidence="1" type="ORF">NM208_g7968</name>
</gene>
<reference evidence="1" key="1">
    <citation type="submission" date="2022-08" db="EMBL/GenBank/DDBJ databases">
        <title>Genome Sequence of Fusarium decemcellulare.</title>
        <authorList>
            <person name="Buettner E."/>
        </authorList>
    </citation>
    <scope>NUCLEOTIDE SEQUENCE</scope>
    <source>
        <strain evidence="1">Babe19</strain>
    </source>
</reference>
<comment type="caution">
    <text evidence="1">The sequence shown here is derived from an EMBL/GenBank/DDBJ whole genome shotgun (WGS) entry which is preliminary data.</text>
</comment>
<dbReference type="Proteomes" id="UP001148629">
    <property type="component" value="Unassembled WGS sequence"/>
</dbReference>
<evidence type="ECO:0000313" key="1">
    <source>
        <dbReference type="EMBL" id="KAJ3533474.1"/>
    </source>
</evidence>
<name>A0ACC1S720_9HYPO</name>
<accession>A0ACC1S720</accession>
<dbReference type="EMBL" id="JANRMS010000865">
    <property type="protein sequence ID" value="KAJ3533474.1"/>
    <property type="molecule type" value="Genomic_DNA"/>
</dbReference>
<sequence length="1080" mass="119143">MATSADRESADIDGQDGVEVEPQMSISAGLWNGSIGKPFHESLTLSALISSKSGVPPGTTLKSASNEDWEYIRGAVWNDDPACQLFADTPDANHSYTLGFDWARLFKTAEKAWNPNDLSPTRLKNVTGRSHYGDLQFLHCMASDYDEDPAVTKANIMVWMEVMYKLATGEDDKVTPATEVSKTPLAKFCPNHSLPPSWYSLSYWLAPDSKFKGLDIGRRALGSMFHIIQDSYAVGHTRRELLNPGDKISDDPLKFKDGVADQWGPIKTFHTYYGQDSDSHKHYDHFSDDIPDPGHLDNLEQWNSMIGCRDAVEKCKVLAEKKLEGKRWEGKGGVEEFLDTEVFGHSFRAHFISDINQPVLHRRATSRRFNLPPSQTTTLLSANMSTIQLNGNALNLEKLSDDVPKDARNTNFILVQGYRDLSPGEKQKLEDNKVKILEYVSRHTYLCRYEPTDLSLIRSMGAVENVSVYVPDAKTTTSLKAIIERDDQKMHYTVDCILHQSPNVNATELAPFIAEKAKVDVQDLQISPSIIRVTVHQDRIPEIAKLDSISRIEEVRQVAVLNNEARGTLNVDLLTLSTSYEGVGQRICVADTGFDLGRTKSEPGAEVHPAFTGRVECLDSVWLDTYKKGELAPERYMDEKGHGTHVCASICGSGVYKSVDTEQGAVTVRLFKKPYDLGIRIHNNSWGKAWDDKTGQLGYETQANAIDGFVYGHQDFIVLVAAGNNGDKTKEKSQIGAAAAAKNCITVGSTGSTRQNDRQNFVKITELEDPGTQINETAVFSSRGPTLRKSPCIKQSGSEEPAVGRIKPDIVAPGVAVLSAASRGRNEAARRGIMWRVSEDDDWVYGSGTSMSTPLVAGCVALLREALEEHGKKHPSAALIKALLVNGAVNYSESLGLGVGYDYEQGFGRVDVDSSIAMIRQSSFIEGGSILETTQFDVSALRQLPESQRKWFSPEIPVPSGRNRLIVTLAYPDPASIFGELQNDINLIVRSAGAERHGNMGKGRNCDHTNNVEKVIWENVPGKTFKIVVSVYSNLKPKDPAAFAVAWDIRPLARLSDVGSYLMLALNGYIWQGFIAVMLT</sequence>
<proteinExistence type="predicted"/>
<organism evidence="1 2">
    <name type="scientific">Fusarium decemcellulare</name>
    <dbReference type="NCBI Taxonomy" id="57161"/>
    <lineage>
        <taxon>Eukaryota</taxon>
        <taxon>Fungi</taxon>
        <taxon>Dikarya</taxon>
        <taxon>Ascomycota</taxon>
        <taxon>Pezizomycotina</taxon>
        <taxon>Sordariomycetes</taxon>
        <taxon>Hypocreomycetidae</taxon>
        <taxon>Hypocreales</taxon>
        <taxon>Nectriaceae</taxon>
        <taxon>Fusarium</taxon>
        <taxon>Fusarium decemcellulare species complex</taxon>
    </lineage>
</organism>